<comment type="caution">
    <text evidence="14">The sequence shown here is derived from an EMBL/GenBank/DDBJ whole genome shotgun (WGS) entry which is preliminary data.</text>
</comment>
<dbReference type="EC" id="2.4.1.18" evidence="10"/>
<dbReference type="InterPro" id="IPR044143">
    <property type="entry name" value="GlgB_N_E_set_prok"/>
</dbReference>
<evidence type="ECO:0000259" key="13">
    <source>
        <dbReference type="SMART" id="SM00642"/>
    </source>
</evidence>
<dbReference type="GO" id="GO:0004553">
    <property type="term" value="F:hydrolase activity, hydrolyzing O-glycosyl compounds"/>
    <property type="evidence" value="ECO:0007669"/>
    <property type="project" value="InterPro"/>
</dbReference>
<dbReference type="Pfam" id="PF02922">
    <property type="entry name" value="CBM_48"/>
    <property type="match status" value="1"/>
</dbReference>
<dbReference type="InterPro" id="IPR013783">
    <property type="entry name" value="Ig-like_fold"/>
</dbReference>
<dbReference type="NCBIfam" id="NF008967">
    <property type="entry name" value="PRK12313.1"/>
    <property type="match status" value="1"/>
</dbReference>
<keyword evidence="8 10" id="KW-0320">Glycogen biosynthesis</keyword>
<dbReference type="NCBIfam" id="TIGR01515">
    <property type="entry name" value="branching_enzym"/>
    <property type="match status" value="1"/>
</dbReference>
<evidence type="ECO:0000256" key="11">
    <source>
        <dbReference type="PIRSR" id="PIRSR000463-1"/>
    </source>
</evidence>
<dbReference type="InterPro" id="IPR013780">
    <property type="entry name" value="Glyco_hydro_b"/>
</dbReference>
<evidence type="ECO:0000256" key="10">
    <source>
        <dbReference type="HAMAP-Rule" id="MF_00685"/>
    </source>
</evidence>
<dbReference type="CDD" id="cd02855">
    <property type="entry name" value="E_set_GBE_prok_N"/>
    <property type="match status" value="1"/>
</dbReference>
<feature type="active site" description="Proton donor" evidence="10 11">
    <location>
        <position position="391"/>
    </location>
</feature>
<dbReference type="SMART" id="SM00642">
    <property type="entry name" value="Aamy"/>
    <property type="match status" value="1"/>
</dbReference>
<evidence type="ECO:0000256" key="6">
    <source>
        <dbReference type="ARBA" id="ARBA00022676"/>
    </source>
</evidence>
<dbReference type="InterPro" id="IPR004193">
    <property type="entry name" value="Glyco_hydro_13_N"/>
</dbReference>
<dbReference type="SUPFAM" id="SSF51445">
    <property type="entry name" value="(Trans)glycosidases"/>
    <property type="match status" value="1"/>
</dbReference>
<reference evidence="14 15" key="1">
    <citation type="submission" date="2020-08" db="EMBL/GenBank/DDBJ databases">
        <title>Genomic Encyclopedia of Type Strains, Phase IV (KMG-IV): sequencing the most valuable type-strain genomes for metagenomic binning, comparative biology and taxonomic classification.</title>
        <authorList>
            <person name="Goeker M."/>
        </authorList>
    </citation>
    <scope>NUCLEOTIDE SEQUENCE [LARGE SCALE GENOMIC DNA]</scope>
    <source>
        <strain evidence="14 15">DSM 105074</strain>
    </source>
</reference>
<dbReference type="Gene3D" id="2.60.40.1180">
    <property type="entry name" value="Golgi alpha-mannosidase II"/>
    <property type="match status" value="1"/>
</dbReference>
<dbReference type="FunFam" id="3.20.20.80:FF:000003">
    <property type="entry name" value="1,4-alpha-glucan branching enzyme GlgB"/>
    <property type="match status" value="1"/>
</dbReference>
<evidence type="ECO:0000256" key="1">
    <source>
        <dbReference type="ARBA" id="ARBA00000826"/>
    </source>
</evidence>
<comment type="catalytic activity">
    <reaction evidence="1 10">
        <text>Transfers a segment of a (1-&gt;4)-alpha-D-glucan chain to a primary hydroxy group in a similar glucan chain.</text>
        <dbReference type="EC" id="2.4.1.18"/>
    </reaction>
</comment>
<evidence type="ECO:0000256" key="9">
    <source>
        <dbReference type="ARBA" id="ARBA00023277"/>
    </source>
</evidence>
<evidence type="ECO:0000256" key="5">
    <source>
        <dbReference type="ARBA" id="ARBA00022600"/>
    </source>
</evidence>
<dbReference type="Pfam" id="PF00128">
    <property type="entry name" value="Alpha-amylase"/>
    <property type="match status" value="1"/>
</dbReference>
<protein>
    <recommendedName>
        <fullName evidence="10">1,4-alpha-glucan branching enzyme GlgB</fullName>
        <ecNumber evidence="10">2.4.1.18</ecNumber>
    </recommendedName>
    <alternativeName>
        <fullName evidence="10">1,4-alpha-D-glucan:1,4-alpha-D-glucan 6-glucosyl-transferase</fullName>
    </alternativeName>
    <alternativeName>
        <fullName evidence="10">Alpha-(1-&gt;4)-glucan branching enzyme</fullName>
    </alternativeName>
    <alternativeName>
        <fullName evidence="10">Glycogen branching enzyme</fullName>
        <shortName evidence="10">BE</shortName>
    </alternativeName>
</protein>
<dbReference type="InterPro" id="IPR006047">
    <property type="entry name" value="GH13_cat_dom"/>
</dbReference>
<comment type="pathway">
    <text evidence="3 10">Glycan biosynthesis; glycogen biosynthesis.</text>
</comment>
<accession>A0A840TWR3</accession>
<evidence type="ECO:0000256" key="3">
    <source>
        <dbReference type="ARBA" id="ARBA00004964"/>
    </source>
</evidence>
<evidence type="ECO:0000256" key="4">
    <source>
        <dbReference type="ARBA" id="ARBA00009000"/>
    </source>
</evidence>
<dbReference type="Gene3D" id="2.60.40.10">
    <property type="entry name" value="Immunoglobulins"/>
    <property type="match status" value="1"/>
</dbReference>
<dbReference type="InterPro" id="IPR014756">
    <property type="entry name" value="Ig_E-set"/>
</dbReference>
<evidence type="ECO:0000256" key="12">
    <source>
        <dbReference type="SAM" id="MobiDB-lite"/>
    </source>
</evidence>
<sequence>MAKSIEQNKKPKKSKKDALVEELPTTSPPFTLFSDFDINLFRSGTHYHLYHKLGAHPVQHQGVAGTYFAVWAPNAAFVSVVGNFNGWNRQSTPLTARSDSSGIWEGFVPGIGQEAYYKYFIRSTNGYEVEKGDPAAYHWETPPHTATVVWGLDFAWTDDQWIQSRKAAHPLTKPISVYEVHLGSWRRIQEEDGRFMTYRELAAQLPEYCTYMGFTHVEFMPVMEHPFYGSWGYQLTGYFAPSSRFGTPQDFMYLIDALHNAGIGVILDWVPSHFPTDEHGLGYFDGTHLFEHADPRKGFHPDWKSFIFNFGRNEVRAFLISNALYWLDKFHIDALRVDGVASMLYLDYSRNEGEWIPNEYGGRENLEAVRFLQEFNQAVHQYFPDVFTVAEESTSWPGVTHLVSSGGLGFDMKWMMGWMHDTLQYLERPPVYRSYHQGQLTFSLHYAFSEKFTLPLSHDEVVYGKHSLINKMPGDTWQQFANLRLLYGYMYGHPGAKLLFMGGDFAQRHEWRHDFSLDWNENNNPDHQGIQKLLKDLNTLYKEEPALYELNFAPEGFEWIDSQDGTNSVLSWVRKGKDPQDELIFVANFTPLVRENYRIGVSKAGTYREVLNSDNLRYGGSDVLNDPELASYPIPRHGRTHSIPLVLPPLGVVVLKYVQPHAWL</sequence>
<dbReference type="EMBL" id="JACHGF010000008">
    <property type="protein sequence ID" value="MBB5286027.1"/>
    <property type="molecule type" value="Genomic_DNA"/>
</dbReference>
<gene>
    <name evidence="10" type="primary">glgB</name>
    <name evidence="14" type="ORF">HNQ92_004187</name>
</gene>
<dbReference type="InterPro" id="IPR037439">
    <property type="entry name" value="Branching_enzy"/>
</dbReference>
<dbReference type="GO" id="GO:0043169">
    <property type="term" value="F:cation binding"/>
    <property type="evidence" value="ECO:0007669"/>
    <property type="project" value="InterPro"/>
</dbReference>
<evidence type="ECO:0000313" key="15">
    <source>
        <dbReference type="Proteomes" id="UP000557307"/>
    </source>
</evidence>
<dbReference type="AlphaFoldDB" id="A0A840TWR3"/>
<dbReference type="GO" id="GO:0005978">
    <property type="term" value="P:glycogen biosynthetic process"/>
    <property type="evidence" value="ECO:0007669"/>
    <property type="project" value="UniProtKB-UniRule"/>
</dbReference>
<dbReference type="InterPro" id="IPR017853">
    <property type="entry name" value="GH"/>
</dbReference>
<evidence type="ECO:0000313" key="14">
    <source>
        <dbReference type="EMBL" id="MBB5286027.1"/>
    </source>
</evidence>
<evidence type="ECO:0000256" key="8">
    <source>
        <dbReference type="ARBA" id="ARBA00023056"/>
    </source>
</evidence>
<feature type="region of interest" description="Disordered" evidence="12">
    <location>
        <begin position="1"/>
        <end position="20"/>
    </location>
</feature>
<keyword evidence="15" id="KW-1185">Reference proteome</keyword>
<comment type="function">
    <text evidence="2 10">Catalyzes the formation of the alpha-1,6-glucosidic linkages in glycogen by scission of a 1,4-alpha-linked oligosaccharide from growing alpha-1,4-glucan chains and the subsequent attachment of the oligosaccharide to the alpha-1,6 position.</text>
</comment>
<dbReference type="GO" id="GO:0003844">
    <property type="term" value="F:1,4-alpha-glucan branching enzyme activity"/>
    <property type="evidence" value="ECO:0007669"/>
    <property type="project" value="UniProtKB-UniRule"/>
</dbReference>
<dbReference type="InterPro" id="IPR006048">
    <property type="entry name" value="A-amylase/branching_C"/>
</dbReference>
<evidence type="ECO:0000256" key="7">
    <source>
        <dbReference type="ARBA" id="ARBA00022679"/>
    </source>
</evidence>
<keyword evidence="6 10" id="KW-0328">Glycosyltransferase</keyword>
<proteinExistence type="inferred from homology"/>
<keyword evidence="5 10" id="KW-0321">Glycogen metabolism</keyword>
<dbReference type="InterPro" id="IPR006407">
    <property type="entry name" value="GlgB"/>
</dbReference>
<dbReference type="Proteomes" id="UP000557307">
    <property type="component" value="Unassembled WGS sequence"/>
</dbReference>
<name>A0A840TWR3_9BACT</name>
<dbReference type="FunFam" id="2.60.40.1180:FF:000002">
    <property type="entry name" value="1,4-alpha-glucan branching enzyme GlgB"/>
    <property type="match status" value="1"/>
</dbReference>
<feature type="domain" description="Glycosyl hydrolase family 13 catalytic" evidence="13">
    <location>
        <begin position="179"/>
        <end position="537"/>
    </location>
</feature>
<dbReference type="Gene3D" id="3.20.20.80">
    <property type="entry name" value="Glycosidases"/>
    <property type="match status" value="1"/>
</dbReference>
<dbReference type="PANTHER" id="PTHR43651">
    <property type="entry name" value="1,4-ALPHA-GLUCAN-BRANCHING ENZYME"/>
    <property type="match status" value="1"/>
</dbReference>
<keyword evidence="7 10" id="KW-0808">Transferase</keyword>
<evidence type="ECO:0000256" key="2">
    <source>
        <dbReference type="ARBA" id="ARBA00002953"/>
    </source>
</evidence>
<dbReference type="SUPFAM" id="SSF51011">
    <property type="entry name" value="Glycosyl hydrolase domain"/>
    <property type="match status" value="1"/>
</dbReference>
<dbReference type="CDD" id="cd11322">
    <property type="entry name" value="AmyAc_Glg_BE"/>
    <property type="match status" value="1"/>
</dbReference>
<dbReference type="RefSeq" id="WP_184176764.1">
    <property type="nucleotide sequence ID" value="NZ_JACHGF010000008.1"/>
</dbReference>
<comment type="subunit">
    <text evidence="10">Monomer.</text>
</comment>
<dbReference type="NCBIfam" id="NF003811">
    <property type="entry name" value="PRK05402.1"/>
    <property type="match status" value="1"/>
</dbReference>
<dbReference type="UniPathway" id="UPA00164"/>
<organism evidence="14 15">
    <name type="scientific">Rhabdobacter roseus</name>
    <dbReference type="NCBI Taxonomy" id="1655419"/>
    <lineage>
        <taxon>Bacteria</taxon>
        <taxon>Pseudomonadati</taxon>
        <taxon>Bacteroidota</taxon>
        <taxon>Cytophagia</taxon>
        <taxon>Cytophagales</taxon>
        <taxon>Cytophagaceae</taxon>
        <taxon>Rhabdobacter</taxon>
    </lineage>
</organism>
<keyword evidence="9 10" id="KW-0119">Carbohydrate metabolism</keyword>
<dbReference type="HAMAP" id="MF_00685">
    <property type="entry name" value="GlgB"/>
    <property type="match status" value="1"/>
</dbReference>
<feature type="active site" description="Nucleophile" evidence="10 11">
    <location>
        <position position="338"/>
    </location>
</feature>
<dbReference type="PIRSF" id="PIRSF000463">
    <property type="entry name" value="GlgB"/>
    <property type="match status" value="1"/>
</dbReference>
<dbReference type="Pfam" id="PF02806">
    <property type="entry name" value="Alpha-amylase_C"/>
    <property type="match status" value="1"/>
</dbReference>
<dbReference type="SUPFAM" id="SSF81296">
    <property type="entry name" value="E set domains"/>
    <property type="match status" value="1"/>
</dbReference>
<dbReference type="PANTHER" id="PTHR43651:SF3">
    <property type="entry name" value="1,4-ALPHA-GLUCAN-BRANCHING ENZYME"/>
    <property type="match status" value="1"/>
</dbReference>
<comment type="similarity">
    <text evidence="4 10">Belongs to the glycosyl hydrolase 13 family. GlgB subfamily.</text>
</comment>
<dbReference type="GO" id="GO:0005829">
    <property type="term" value="C:cytosol"/>
    <property type="evidence" value="ECO:0007669"/>
    <property type="project" value="TreeGrafter"/>
</dbReference>